<evidence type="ECO:0000256" key="1">
    <source>
        <dbReference type="ARBA" id="ARBA00004651"/>
    </source>
</evidence>
<name>A0A5J9TE25_9POAL</name>
<evidence type="ECO:0000313" key="5">
    <source>
        <dbReference type="EMBL" id="TVU09650.1"/>
    </source>
</evidence>
<protein>
    <recommendedName>
        <fullName evidence="7">Amino acid permease/ SLC12A domain-containing protein</fullName>
    </recommendedName>
</protein>
<dbReference type="AlphaFoldDB" id="A0A5J9TE25"/>
<organism evidence="5 6">
    <name type="scientific">Eragrostis curvula</name>
    <name type="common">weeping love grass</name>
    <dbReference type="NCBI Taxonomy" id="38414"/>
    <lineage>
        <taxon>Eukaryota</taxon>
        <taxon>Viridiplantae</taxon>
        <taxon>Streptophyta</taxon>
        <taxon>Embryophyta</taxon>
        <taxon>Tracheophyta</taxon>
        <taxon>Spermatophyta</taxon>
        <taxon>Magnoliopsida</taxon>
        <taxon>Liliopsida</taxon>
        <taxon>Poales</taxon>
        <taxon>Poaceae</taxon>
        <taxon>PACMAD clade</taxon>
        <taxon>Chloridoideae</taxon>
        <taxon>Eragrostideae</taxon>
        <taxon>Eragrostidinae</taxon>
        <taxon>Eragrostis</taxon>
    </lineage>
</organism>
<keyword evidence="6" id="KW-1185">Reference proteome</keyword>
<accession>A0A5J9TE25</accession>
<evidence type="ECO:0000256" key="3">
    <source>
        <dbReference type="ARBA" id="ARBA00022475"/>
    </source>
</evidence>
<dbReference type="GO" id="GO:0005886">
    <property type="term" value="C:plasma membrane"/>
    <property type="evidence" value="ECO:0007669"/>
    <property type="project" value="UniProtKB-SubCell"/>
</dbReference>
<evidence type="ECO:0000256" key="4">
    <source>
        <dbReference type="SAM" id="MobiDB-lite"/>
    </source>
</evidence>
<keyword evidence="3" id="KW-0472">Membrane</keyword>
<dbReference type="PANTHER" id="PTHR45826:SF22">
    <property type="entry name" value="EXPRESSED PROTEIN"/>
    <property type="match status" value="1"/>
</dbReference>
<evidence type="ECO:0008006" key="7">
    <source>
        <dbReference type="Google" id="ProtNLM"/>
    </source>
</evidence>
<keyword evidence="2" id="KW-0813">Transport</keyword>
<evidence type="ECO:0000256" key="2">
    <source>
        <dbReference type="ARBA" id="ARBA00022448"/>
    </source>
</evidence>
<reference evidence="5 6" key="1">
    <citation type="journal article" date="2019" name="Sci. Rep.">
        <title>A high-quality genome of Eragrostis curvula grass provides insights into Poaceae evolution and supports new strategies to enhance forage quality.</title>
        <authorList>
            <person name="Carballo J."/>
            <person name="Santos B.A.C.M."/>
            <person name="Zappacosta D."/>
            <person name="Garbus I."/>
            <person name="Selva J.P."/>
            <person name="Gallo C.A."/>
            <person name="Diaz A."/>
            <person name="Albertini E."/>
            <person name="Caccamo M."/>
            <person name="Echenique V."/>
        </authorList>
    </citation>
    <scope>NUCLEOTIDE SEQUENCE [LARGE SCALE GENOMIC DNA]</scope>
    <source>
        <strain evidence="6">cv. Victoria</strain>
        <tissue evidence="5">Leaf</tissue>
    </source>
</reference>
<dbReference type="OrthoDB" id="5982228at2759"/>
<gene>
    <name evidence="5" type="ORF">EJB05_43137</name>
</gene>
<keyword evidence="3" id="KW-1003">Cell membrane</keyword>
<dbReference type="Gene3D" id="1.20.1740.10">
    <property type="entry name" value="Amino acid/polyamine transporter I"/>
    <property type="match status" value="1"/>
</dbReference>
<dbReference type="PANTHER" id="PTHR45826">
    <property type="entry name" value="POLYAMINE TRANSPORTER PUT1"/>
    <property type="match status" value="1"/>
</dbReference>
<dbReference type="GO" id="GO:0022857">
    <property type="term" value="F:transmembrane transporter activity"/>
    <property type="evidence" value="ECO:0007669"/>
    <property type="project" value="InterPro"/>
</dbReference>
<proteinExistence type="predicted"/>
<dbReference type="EMBL" id="RWGY01000039">
    <property type="protein sequence ID" value="TVU09650.1"/>
    <property type="molecule type" value="Genomic_DNA"/>
</dbReference>
<evidence type="ECO:0000313" key="6">
    <source>
        <dbReference type="Proteomes" id="UP000324897"/>
    </source>
</evidence>
<feature type="compositionally biased region" description="Polar residues" evidence="4">
    <location>
        <begin position="1"/>
        <end position="11"/>
    </location>
</feature>
<dbReference type="InterPro" id="IPR044566">
    <property type="entry name" value="RMV1-like"/>
</dbReference>
<sequence length="142" mass="15216">MNTETQITKQPSELAELPHEKDDATVQDVEQPEQGPHAAIQDQHRSKLTVAGGAYGSERVVRAAGPLFTLLGFLVFPFAWGVLESLVTAELAAALPGNGGFVLWADRAFGPLAGSLLGTWKYLSCVVNVAAYPALVADQWRN</sequence>
<dbReference type="Proteomes" id="UP000324897">
    <property type="component" value="Chromosome 3"/>
</dbReference>
<comment type="caution">
    <text evidence="5">The sequence shown here is derived from an EMBL/GenBank/DDBJ whole genome shotgun (WGS) entry which is preliminary data.</text>
</comment>
<feature type="non-terminal residue" evidence="5">
    <location>
        <position position="1"/>
    </location>
</feature>
<comment type="subcellular location">
    <subcellularLocation>
        <location evidence="1">Cell membrane</location>
        <topology evidence="1">Multi-pass membrane protein</topology>
    </subcellularLocation>
</comment>
<dbReference type="Gramene" id="TVU09650">
    <property type="protein sequence ID" value="TVU09650"/>
    <property type="gene ID" value="EJB05_43137"/>
</dbReference>
<feature type="region of interest" description="Disordered" evidence="4">
    <location>
        <begin position="1"/>
        <end position="44"/>
    </location>
</feature>